<dbReference type="RefSeq" id="WP_207044151.1">
    <property type="nucleotide sequence ID" value="NZ_JAFLNC010000002.1"/>
</dbReference>
<dbReference type="InterPro" id="IPR019587">
    <property type="entry name" value="Polyketide_cyclase/dehydratase"/>
</dbReference>
<name>A0ABS3F524_9PROT</name>
<sequence>MVETHSFKRSHNIMIDAPAEAVLDYVCNPNSWPEWIAASHKIDSPDRPLRKGDTFVEEWHTRSARAQLKWEVTECEPPYLWVGETQTDFIGTIIVRYDVKEMGDQVRFTRTMINPARPKPPTQDQINRLNKEADIALANIKKNVEARIAKAS</sequence>
<dbReference type="Gene3D" id="3.30.530.20">
    <property type="match status" value="1"/>
</dbReference>
<proteinExistence type="predicted"/>
<dbReference type="InterPro" id="IPR023393">
    <property type="entry name" value="START-like_dom_sf"/>
</dbReference>
<dbReference type="Pfam" id="PF10604">
    <property type="entry name" value="Polyketide_cyc2"/>
    <property type="match status" value="1"/>
</dbReference>
<evidence type="ECO:0000313" key="1">
    <source>
        <dbReference type="EMBL" id="MBO0333621.1"/>
    </source>
</evidence>
<evidence type="ECO:0000313" key="2">
    <source>
        <dbReference type="Proteomes" id="UP000664761"/>
    </source>
</evidence>
<dbReference type="EMBL" id="JAFLNC010000002">
    <property type="protein sequence ID" value="MBO0333621.1"/>
    <property type="molecule type" value="Genomic_DNA"/>
</dbReference>
<gene>
    <name evidence="1" type="ORF">J0X12_08355</name>
</gene>
<organism evidence="1 2">
    <name type="scientific">Sneathiella sedimenti</name>
    <dbReference type="NCBI Taxonomy" id="2816034"/>
    <lineage>
        <taxon>Bacteria</taxon>
        <taxon>Pseudomonadati</taxon>
        <taxon>Pseudomonadota</taxon>
        <taxon>Alphaproteobacteria</taxon>
        <taxon>Sneathiellales</taxon>
        <taxon>Sneathiellaceae</taxon>
        <taxon>Sneathiella</taxon>
    </lineage>
</organism>
<keyword evidence="2" id="KW-1185">Reference proteome</keyword>
<accession>A0ABS3F524</accession>
<dbReference type="SUPFAM" id="SSF55961">
    <property type="entry name" value="Bet v1-like"/>
    <property type="match status" value="1"/>
</dbReference>
<comment type="caution">
    <text evidence="1">The sequence shown here is derived from an EMBL/GenBank/DDBJ whole genome shotgun (WGS) entry which is preliminary data.</text>
</comment>
<dbReference type="Proteomes" id="UP000664761">
    <property type="component" value="Unassembled WGS sequence"/>
</dbReference>
<protein>
    <submittedName>
        <fullName evidence="1">SRPBCC family protein</fullName>
    </submittedName>
</protein>
<reference evidence="1 2" key="1">
    <citation type="submission" date="2021-03" db="EMBL/GenBank/DDBJ databases">
        <title>Sneathiella sp. CAU 1612 isolated from Kang Won-do.</title>
        <authorList>
            <person name="Kim W."/>
        </authorList>
    </citation>
    <scope>NUCLEOTIDE SEQUENCE [LARGE SCALE GENOMIC DNA]</scope>
    <source>
        <strain evidence="1 2">CAU 1612</strain>
    </source>
</reference>